<reference evidence="9 10" key="1">
    <citation type="submission" date="2024-01" db="EMBL/GenBank/DDBJ databases">
        <title>The genomes of 5 underutilized Papilionoideae crops provide insights into root nodulation and disease resistance.</title>
        <authorList>
            <person name="Yuan L."/>
        </authorList>
    </citation>
    <scope>NUCLEOTIDE SEQUENCE [LARGE SCALE GENOMIC DNA]</scope>
    <source>
        <strain evidence="9">LY-2023</strain>
        <tissue evidence="9">Leaf</tissue>
    </source>
</reference>
<dbReference type="Gene3D" id="1.25.10.10">
    <property type="entry name" value="Leucine-rich Repeat Variant"/>
    <property type="match status" value="1"/>
</dbReference>
<keyword evidence="6" id="KW-0112">Calmodulin-binding</keyword>
<evidence type="ECO:0000256" key="7">
    <source>
        <dbReference type="PROSITE-ProRule" id="PRU00259"/>
    </source>
</evidence>
<protein>
    <recommendedName>
        <fullName evidence="3">Protein unc-45 homolog B</fullName>
    </recommendedName>
</protein>
<keyword evidence="5" id="KW-0677">Repeat</keyword>
<dbReference type="PROSITE" id="PS51375">
    <property type="entry name" value="PPR"/>
    <property type="match status" value="2"/>
</dbReference>
<dbReference type="InterPro" id="IPR002885">
    <property type="entry name" value="PPR_rpt"/>
</dbReference>
<dbReference type="InterPro" id="IPR011990">
    <property type="entry name" value="TPR-like_helical_dom_sf"/>
</dbReference>
<dbReference type="PANTHER" id="PTHR22706">
    <property type="entry name" value="ASSEMBLY FACTOR FOR SPINDLE MICROTUBULES"/>
    <property type="match status" value="1"/>
</dbReference>
<evidence type="ECO:0000256" key="5">
    <source>
        <dbReference type="ARBA" id="ARBA00022737"/>
    </source>
</evidence>
<keyword evidence="4" id="KW-0963">Cytoplasm</keyword>
<dbReference type="Pfam" id="PF13041">
    <property type="entry name" value="PPR_2"/>
    <property type="match status" value="1"/>
</dbReference>
<feature type="repeat" description="ARM" evidence="7">
    <location>
        <begin position="304"/>
        <end position="351"/>
    </location>
</feature>
<evidence type="ECO:0000256" key="8">
    <source>
        <dbReference type="PROSITE-ProRule" id="PRU00708"/>
    </source>
</evidence>
<dbReference type="InterPro" id="IPR011989">
    <property type="entry name" value="ARM-like"/>
</dbReference>
<evidence type="ECO:0000256" key="4">
    <source>
        <dbReference type="ARBA" id="ARBA00022490"/>
    </source>
</evidence>
<dbReference type="Proteomes" id="UP001359559">
    <property type="component" value="Unassembled WGS sequence"/>
</dbReference>
<accession>A0AAN9EXK8</accession>
<dbReference type="SMART" id="SM00185">
    <property type="entry name" value="ARM"/>
    <property type="match status" value="1"/>
</dbReference>
<dbReference type="GO" id="GO:0000278">
    <property type="term" value="P:mitotic cell cycle"/>
    <property type="evidence" value="ECO:0007669"/>
    <property type="project" value="TreeGrafter"/>
</dbReference>
<dbReference type="NCBIfam" id="TIGR00756">
    <property type="entry name" value="PPR"/>
    <property type="match status" value="2"/>
</dbReference>
<dbReference type="InterPro" id="IPR000225">
    <property type="entry name" value="Armadillo"/>
</dbReference>
<sequence>MEKDYGLKRDRSLLNVVVEKICSEGFASYVKRIVKDLTKEFFPDEATCDSLIKGWCINGKFDEAQRLIREMYRGGFEIGVGAYNAMLDCTCKLCCGKGPFRIHSEVKKVLVEMEYHGVPRNVETFMKTEDALRLEEGDEMIDRMRSVGYGEFLDKKAYYQFLKILCGNKRVDHALRMFAMMKADGSKSRGWPVVLKEYVVDPRYLKKKVKVVKGEKKRETLPKKMARREDNFYFGSASRLHAVAPAGCISRPSHWKGYLARKGSKQQLLDLRARMQESARNVDDSKHMATGHSQRCCEELVAAGAVDTLLRLIQTVSRSIPDQEVLKHALSTLGNLARYPQLLELLIHSRGSVQIIVLELLRFCTKKAYMINSPS</sequence>
<feature type="repeat" description="PPR" evidence="8">
    <location>
        <begin position="154"/>
        <end position="188"/>
    </location>
</feature>
<comment type="caution">
    <text evidence="9">The sequence shown here is derived from an EMBL/GenBank/DDBJ whole genome shotgun (WGS) entry which is preliminary data.</text>
</comment>
<dbReference type="InterPro" id="IPR051185">
    <property type="entry name" value="ASPM"/>
</dbReference>
<evidence type="ECO:0000256" key="2">
    <source>
        <dbReference type="ARBA" id="ARBA00004216"/>
    </source>
</evidence>
<dbReference type="GO" id="GO:0007051">
    <property type="term" value="P:spindle organization"/>
    <property type="evidence" value="ECO:0007669"/>
    <property type="project" value="TreeGrafter"/>
</dbReference>
<dbReference type="SUPFAM" id="SSF48371">
    <property type="entry name" value="ARM repeat"/>
    <property type="match status" value="1"/>
</dbReference>
<keyword evidence="10" id="KW-1185">Reference proteome</keyword>
<dbReference type="GO" id="GO:0051295">
    <property type="term" value="P:establishment of meiotic spindle localization"/>
    <property type="evidence" value="ECO:0007669"/>
    <property type="project" value="TreeGrafter"/>
</dbReference>
<feature type="repeat" description="PPR" evidence="8">
    <location>
        <begin position="44"/>
        <end position="78"/>
    </location>
</feature>
<comment type="subcellular location">
    <subcellularLocation>
        <location evidence="1">Cytoplasm</location>
        <location evidence="1">Myofibril</location>
        <location evidence="1">Sarcomere</location>
        <location evidence="1">A band</location>
    </subcellularLocation>
    <subcellularLocation>
        <location evidence="2">Cytoplasm</location>
        <location evidence="2">Myofibril</location>
        <location evidence="2">Sarcomere</location>
        <location evidence="2">Z line</location>
    </subcellularLocation>
</comment>
<evidence type="ECO:0000313" key="10">
    <source>
        <dbReference type="Proteomes" id="UP001359559"/>
    </source>
</evidence>
<dbReference type="PANTHER" id="PTHR22706:SF1">
    <property type="entry name" value="ASSEMBLY FACTOR FOR SPINDLE MICROTUBULES"/>
    <property type="match status" value="1"/>
</dbReference>
<evidence type="ECO:0000313" key="9">
    <source>
        <dbReference type="EMBL" id="KAK7264481.1"/>
    </source>
</evidence>
<dbReference type="EMBL" id="JAYKXN010000008">
    <property type="protein sequence ID" value="KAK7264481.1"/>
    <property type="molecule type" value="Genomic_DNA"/>
</dbReference>
<gene>
    <name evidence="9" type="ORF">RJT34_32090</name>
</gene>
<name>A0AAN9EXK8_CLITE</name>
<dbReference type="Pfam" id="PF01535">
    <property type="entry name" value="PPR"/>
    <property type="match status" value="1"/>
</dbReference>
<dbReference type="Gene3D" id="1.25.40.10">
    <property type="entry name" value="Tetratricopeptide repeat domain"/>
    <property type="match status" value="1"/>
</dbReference>
<organism evidence="9 10">
    <name type="scientific">Clitoria ternatea</name>
    <name type="common">Butterfly pea</name>
    <dbReference type="NCBI Taxonomy" id="43366"/>
    <lineage>
        <taxon>Eukaryota</taxon>
        <taxon>Viridiplantae</taxon>
        <taxon>Streptophyta</taxon>
        <taxon>Embryophyta</taxon>
        <taxon>Tracheophyta</taxon>
        <taxon>Spermatophyta</taxon>
        <taxon>Magnoliopsida</taxon>
        <taxon>eudicotyledons</taxon>
        <taxon>Gunneridae</taxon>
        <taxon>Pentapetalae</taxon>
        <taxon>rosids</taxon>
        <taxon>fabids</taxon>
        <taxon>Fabales</taxon>
        <taxon>Fabaceae</taxon>
        <taxon>Papilionoideae</taxon>
        <taxon>50 kb inversion clade</taxon>
        <taxon>NPAAA clade</taxon>
        <taxon>indigoferoid/millettioid clade</taxon>
        <taxon>Phaseoleae</taxon>
        <taxon>Clitoria</taxon>
    </lineage>
</organism>
<proteinExistence type="predicted"/>
<dbReference type="AlphaFoldDB" id="A0AAN9EXK8"/>
<dbReference type="GO" id="GO:0005516">
    <property type="term" value="F:calmodulin binding"/>
    <property type="evidence" value="ECO:0007669"/>
    <property type="project" value="UniProtKB-KW"/>
</dbReference>
<dbReference type="Pfam" id="PF00514">
    <property type="entry name" value="Arm"/>
    <property type="match status" value="1"/>
</dbReference>
<evidence type="ECO:0000256" key="6">
    <source>
        <dbReference type="ARBA" id="ARBA00022860"/>
    </source>
</evidence>
<dbReference type="GO" id="GO:0000922">
    <property type="term" value="C:spindle pole"/>
    <property type="evidence" value="ECO:0007669"/>
    <property type="project" value="TreeGrafter"/>
</dbReference>
<evidence type="ECO:0000256" key="1">
    <source>
        <dbReference type="ARBA" id="ARBA00004161"/>
    </source>
</evidence>
<evidence type="ECO:0000256" key="3">
    <source>
        <dbReference type="ARBA" id="ARBA00020768"/>
    </source>
</evidence>
<dbReference type="PROSITE" id="PS50176">
    <property type="entry name" value="ARM_REPEAT"/>
    <property type="match status" value="1"/>
</dbReference>
<dbReference type="InterPro" id="IPR016024">
    <property type="entry name" value="ARM-type_fold"/>
</dbReference>